<evidence type="ECO:0000313" key="5">
    <source>
        <dbReference type="Proteomes" id="UP000051862"/>
    </source>
</evidence>
<dbReference type="Pfam" id="PF12728">
    <property type="entry name" value="HTH_17"/>
    <property type="match status" value="1"/>
</dbReference>
<reference evidence="3 5" key="1">
    <citation type="submission" date="2015-08" db="EMBL/GenBank/DDBJ databases">
        <title>Thermococcus thioreducens DSM 14981 genome sequencing.</title>
        <authorList>
            <person name="Hong S.-J."/>
            <person name="Kim M.-C."/>
            <person name="Shin J.-H."/>
        </authorList>
    </citation>
    <scope>NUCLEOTIDE SEQUENCE [LARGE SCALE GENOMIC DNA]</scope>
    <source>
        <strain evidence="3 5">DSM 14981</strain>
    </source>
</reference>
<reference evidence="2 7" key="2">
    <citation type="submission" date="2016-04" db="EMBL/GenBank/DDBJ databases">
        <title>Complete genome sequence of Thermococcus thioreducens type strain OGL-20P.</title>
        <authorList>
            <person name="Oger P.M."/>
        </authorList>
    </citation>
    <scope>NUCLEOTIDE SEQUENCE [LARGE SCALE GENOMIC DNA]</scope>
    <source>
        <strain evidence="2 7">OGL-20P</strain>
    </source>
</reference>
<dbReference type="Proteomes" id="UP000250136">
    <property type="component" value="Chromosome"/>
</dbReference>
<evidence type="ECO:0000313" key="2">
    <source>
        <dbReference type="EMBL" id="ASJ12399.1"/>
    </source>
</evidence>
<name>A0A0Q2M5E5_9EURY</name>
<dbReference type="EMBL" id="LIXN01000003">
    <property type="protein sequence ID" value="KQH83130.1"/>
    <property type="molecule type" value="Genomic_DNA"/>
</dbReference>
<evidence type="ECO:0000313" key="3">
    <source>
        <dbReference type="EMBL" id="KQH83130.1"/>
    </source>
</evidence>
<dbReference type="GO" id="GO:0003677">
    <property type="term" value="F:DNA binding"/>
    <property type="evidence" value="ECO:0007669"/>
    <property type="project" value="InterPro"/>
</dbReference>
<evidence type="ECO:0000313" key="7">
    <source>
        <dbReference type="Proteomes" id="UP000250136"/>
    </source>
</evidence>
<dbReference type="PATRIC" id="fig|277988.4.peg.554"/>
<dbReference type="Gene3D" id="1.10.1660.10">
    <property type="match status" value="1"/>
</dbReference>
<evidence type="ECO:0000313" key="4">
    <source>
        <dbReference type="EMBL" id="SEV91514.1"/>
    </source>
</evidence>
<evidence type="ECO:0000313" key="6">
    <source>
        <dbReference type="Proteomes" id="UP000182125"/>
    </source>
</evidence>
<proteinExistence type="predicted"/>
<accession>A0A0Q2M5E5</accession>
<dbReference type="AlphaFoldDB" id="A0A0Q2M5E5"/>
<dbReference type="EMBL" id="CP015105">
    <property type="protein sequence ID" value="ASJ12399.1"/>
    <property type="molecule type" value="Genomic_DNA"/>
</dbReference>
<dbReference type="InterPro" id="IPR010093">
    <property type="entry name" value="SinI_DNA-bd"/>
</dbReference>
<dbReference type="NCBIfam" id="TIGR01764">
    <property type="entry name" value="excise"/>
    <property type="match status" value="1"/>
</dbReference>
<keyword evidence="7" id="KW-1185">Reference proteome</keyword>
<dbReference type="InterPro" id="IPR009061">
    <property type="entry name" value="DNA-bd_dom_put_sf"/>
</dbReference>
<protein>
    <submittedName>
        <fullName evidence="4">DNA binding domain-containing protein, excisionase family</fullName>
    </submittedName>
</protein>
<dbReference type="Proteomes" id="UP000051862">
    <property type="component" value="Unassembled WGS sequence"/>
</dbReference>
<dbReference type="SUPFAM" id="SSF46955">
    <property type="entry name" value="Putative DNA-binding domain"/>
    <property type="match status" value="1"/>
</dbReference>
<dbReference type="EMBL" id="FOIW01000001">
    <property type="protein sequence ID" value="SEV91514.1"/>
    <property type="molecule type" value="Genomic_DNA"/>
</dbReference>
<feature type="domain" description="Helix-turn-helix" evidence="1">
    <location>
        <begin position="9"/>
        <end position="58"/>
    </location>
</feature>
<dbReference type="Proteomes" id="UP000182125">
    <property type="component" value="Unassembled WGS sequence"/>
</dbReference>
<dbReference type="KEGG" id="ttd:A3L14_05610"/>
<evidence type="ECO:0000259" key="1">
    <source>
        <dbReference type="Pfam" id="PF12728"/>
    </source>
</evidence>
<gene>
    <name evidence="2" type="ORF">A3L14_05610</name>
    <name evidence="3" type="ORF">AMR53_02615</name>
    <name evidence="4" type="ORF">SAMN05216170_0835</name>
</gene>
<reference evidence="4 6" key="3">
    <citation type="submission" date="2016-10" db="EMBL/GenBank/DDBJ databases">
        <authorList>
            <person name="de Groot N.N."/>
        </authorList>
    </citation>
    <scope>NUCLEOTIDE SEQUENCE [LARGE SCALE GENOMIC DNA]</scope>
    <source>
        <strain evidence="4 6">OGL-20</strain>
    </source>
</reference>
<sequence length="64" mass="7618">MAIKLEKEYYTTGEVARMLGVHYVTVFGWVQEGKIKAIQPTKRGWWRIPREEVERLLNPEKSRN</sequence>
<dbReference type="GeneID" id="33333880"/>
<dbReference type="RefSeq" id="WP_055428786.1">
    <property type="nucleotide sequence ID" value="NZ_CP015105.1"/>
</dbReference>
<dbReference type="STRING" id="277988.SAMN05216170_0835"/>
<dbReference type="InterPro" id="IPR041657">
    <property type="entry name" value="HTH_17"/>
</dbReference>
<organism evidence="3 5">
    <name type="scientific">Thermococcus thioreducens</name>
    <dbReference type="NCBI Taxonomy" id="277988"/>
    <lineage>
        <taxon>Archaea</taxon>
        <taxon>Methanobacteriati</taxon>
        <taxon>Methanobacteriota</taxon>
        <taxon>Thermococci</taxon>
        <taxon>Thermococcales</taxon>
        <taxon>Thermococcaceae</taxon>
        <taxon>Thermococcus</taxon>
    </lineage>
</organism>